<dbReference type="EMBL" id="RKLP01000005">
    <property type="protein sequence ID" value="RVW09390.1"/>
    <property type="molecule type" value="Genomic_DNA"/>
</dbReference>
<evidence type="ECO:0000259" key="1">
    <source>
        <dbReference type="Pfam" id="PF08044"/>
    </source>
</evidence>
<feature type="domain" description="DUF1707" evidence="1">
    <location>
        <begin position="6"/>
        <end position="58"/>
    </location>
</feature>
<accession>A0A3S3BEF6</accession>
<proteinExistence type="predicted"/>
<dbReference type="Proteomes" id="UP000286208">
    <property type="component" value="Unassembled WGS sequence"/>
</dbReference>
<dbReference type="Pfam" id="PF08044">
    <property type="entry name" value="DUF1707"/>
    <property type="match status" value="1"/>
</dbReference>
<dbReference type="OrthoDB" id="4772576at2"/>
<dbReference type="RefSeq" id="WP_127916191.1">
    <property type="nucleotide sequence ID" value="NZ_RKLP01000005.1"/>
</dbReference>
<name>A0A3S3BEF6_9NOCA</name>
<dbReference type="AlphaFoldDB" id="A0A3S3BEF6"/>
<dbReference type="PANTHER" id="PTHR40763">
    <property type="entry name" value="MEMBRANE PROTEIN-RELATED"/>
    <property type="match status" value="1"/>
</dbReference>
<evidence type="ECO:0000313" key="2">
    <source>
        <dbReference type="EMBL" id="RVW09390.1"/>
    </source>
</evidence>
<sequence>MEARDLRVTDAEREHVGRLLQRAVGQGMLSLGEFTERMDTALAAKTRGELNAVLVDLPGMQIDPAYTNGMHPSVASAPPGPAVGAPTLGVPAAPTPVAGGHPAQQPLVIRGRMSTISRKGRWNVPPALILDSRMGSSTLDFTEAVMQSQVVHLTVDDYCGSVTLVLPTEATADLNDVETVGGSVSNKARTGPPYGALHLVVRGRVRFGSITARYPYGTTLRRMLGS</sequence>
<keyword evidence="3" id="KW-1185">Reference proteome</keyword>
<evidence type="ECO:0000313" key="3">
    <source>
        <dbReference type="Proteomes" id="UP000286208"/>
    </source>
</evidence>
<dbReference type="InterPro" id="IPR012551">
    <property type="entry name" value="DUF1707_SHOCT-like"/>
</dbReference>
<gene>
    <name evidence="2" type="ORF">EGT67_11410</name>
</gene>
<dbReference type="PANTHER" id="PTHR40763:SF5">
    <property type="entry name" value="MEMBRANE PROTEIN"/>
    <property type="match status" value="1"/>
</dbReference>
<organism evidence="2 3">
    <name type="scientific">Prescottella agglutinans</name>
    <dbReference type="NCBI Taxonomy" id="1644129"/>
    <lineage>
        <taxon>Bacteria</taxon>
        <taxon>Bacillati</taxon>
        <taxon>Actinomycetota</taxon>
        <taxon>Actinomycetes</taxon>
        <taxon>Mycobacteriales</taxon>
        <taxon>Nocardiaceae</taxon>
        <taxon>Prescottella</taxon>
    </lineage>
</organism>
<reference evidence="2 3" key="1">
    <citation type="submission" date="2018-11" db="EMBL/GenBank/DDBJ databases">
        <title>Rhodococcus spongicola sp. nov. and Rhodococcus xishaensis sp. nov. from marine sponges.</title>
        <authorList>
            <person name="Li L."/>
            <person name="Lin H.W."/>
        </authorList>
    </citation>
    <scope>NUCLEOTIDE SEQUENCE [LARGE SCALE GENOMIC DNA]</scope>
    <source>
        <strain evidence="2 3">CCTCC AB2014297</strain>
    </source>
</reference>
<comment type="caution">
    <text evidence="2">The sequence shown here is derived from an EMBL/GenBank/DDBJ whole genome shotgun (WGS) entry which is preliminary data.</text>
</comment>
<protein>
    <submittedName>
        <fullName evidence="2">DUF1707 domain-containing protein</fullName>
    </submittedName>
</protein>